<dbReference type="PANTHER" id="PTHR43547:SF2">
    <property type="entry name" value="HYBRID SIGNAL TRANSDUCTION HISTIDINE KINASE C"/>
    <property type="match status" value="1"/>
</dbReference>
<dbReference type="RefSeq" id="WP_091163367.1">
    <property type="nucleotide sequence ID" value="NZ_FNCG01000002.1"/>
</dbReference>
<protein>
    <recommendedName>
        <fullName evidence="2">histidine kinase</fullName>
        <ecNumber evidence="2">2.7.13.3</ecNumber>
    </recommendedName>
</protein>
<keyword evidence="13" id="KW-1185">Reference proteome</keyword>
<dbReference type="Gene3D" id="2.60.40.10">
    <property type="entry name" value="Immunoglobulins"/>
    <property type="match status" value="1"/>
</dbReference>
<feature type="domain" description="Histidine kinase" evidence="10">
    <location>
        <begin position="828"/>
        <end position="1041"/>
    </location>
</feature>
<dbReference type="Pfam" id="PF12833">
    <property type="entry name" value="HTH_18"/>
    <property type="match status" value="1"/>
</dbReference>
<proteinExistence type="predicted"/>
<dbReference type="GO" id="GO:0043565">
    <property type="term" value="F:sequence-specific DNA binding"/>
    <property type="evidence" value="ECO:0007669"/>
    <property type="project" value="InterPro"/>
</dbReference>
<reference evidence="13" key="1">
    <citation type="submission" date="2016-10" db="EMBL/GenBank/DDBJ databases">
        <authorList>
            <person name="Varghese N."/>
            <person name="Submissions S."/>
        </authorList>
    </citation>
    <scope>NUCLEOTIDE SEQUENCE [LARGE SCALE GENOMIC DNA]</scope>
    <source>
        <strain evidence="13">Gh-67</strain>
    </source>
</reference>
<dbReference type="CDD" id="cd00156">
    <property type="entry name" value="REC"/>
    <property type="match status" value="1"/>
</dbReference>
<dbReference type="STRING" id="551996.SAMN05192573_102503"/>
<keyword evidence="12" id="KW-0808">Transferase</keyword>
<dbReference type="SMART" id="SM00387">
    <property type="entry name" value="HATPase_c"/>
    <property type="match status" value="1"/>
</dbReference>
<dbReference type="SUPFAM" id="SSF47384">
    <property type="entry name" value="Homodimeric domain of signal transducing histidine kinase"/>
    <property type="match status" value="1"/>
</dbReference>
<keyword evidence="3 6" id="KW-0597">Phosphoprotein</keyword>
<dbReference type="PRINTS" id="PR00344">
    <property type="entry name" value="BCTRLSENSOR"/>
</dbReference>
<dbReference type="EC" id="2.7.13.3" evidence="2"/>
<evidence type="ECO:0000256" key="6">
    <source>
        <dbReference type="PROSITE-ProRule" id="PRU00169"/>
    </source>
</evidence>
<dbReference type="PROSITE" id="PS50109">
    <property type="entry name" value="HIS_KIN"/>
    <property type="match status" value="1"/>
</dbReference>
<evidence type="ECO:0000256" key="5">
    <source>
        <dbReference type="ARBA" id="ARBA00023163"/>
    </source>
</evidence>
<dbReference type="InterPro" id="IPR011110">
    <property type="entry name" value="Reg_prop"/>
</dbReference>
<dbReference type="InterPro" id="IPR001789">
    <property type="entry name" value="Sig_transdc_resp-reg_receiver"/>
</dbReference>
<evidence type="ECO:0000256" key="4">
    <source>
        <dbReference type="ARBA" id="ARBA00023015"/>
    </source>
</evidence>
<evidence type="ECO:0000313" key="13">
    <source>
        <dbReference type="Proteomes" id="UP000199705"/>
    </source>
</evidence>
<dbReference type="Gene3D" id="3.40.50.2300">
    <property type="match status" value="1"/>
</dbReference>
<dbReference type="InterPro" id="IPR011006">
    <property type="entry name" value="CheY-like_superfamily"/>
</dbReference>
<sequence>MFQQLKAFLLIFFICYSLAAIAKGPGFPVRYLGIEDGLSNNAVTCITQDKYGFMWMGTYDGLNRYDGYTFKVFRNIWGDKNSLVNNHIKSINASGGRIYVGTEKGLMYFDYADSRFHALYCYNEKHEPIKIGFNINEIVSDRSGNIFATNGTYGFLKFGKTDTIGKEILYDVKKQQFNTIAAQMDTQGTIWILVNGVGLGRYDAAAEKIKIVSQELAYAGCMTIDGKGKIIAGAGNELWMYDPVTLKTTRLENGLNKVTNNNIFSLTTTRNGDIWVATNGGGIKVWNPETNTLIYINAGETPNSLRSDAVDAVYEDDESRIWIATLRGGVNIIDRKPASFHVFAHDAFNKNSVINNFILSFCEDKQHNVWIGTDGGGLNYWNTKTNTFTAYVHQNIPGSISSNFVVSILNDYTNKIWVATFNGGIDAFDNATGRFKHYSCYNPVDKKEERNFWKLYEDSQHRLWAGSTWGGALFLYNRAKDQFELFDNSLVNLHALFEDHRGNLWAGNYSRLIKIDVQHKKHQVYFVGQAIRAITEDNKRNLWIGTEGGGLLQYNTDTHQYKRYTESAGLPSNTVLNILVDNSGNLWCSTYNGLSNFNVTTEKITNYNASDGLQSNQFNYNAALKLASGKMLFGGIKGFNLFSPDSIAPYAHQPRLMLSDFKINNVSIELDSAYGLKLPLNELKKVTIPFSQATLNISYTALEYSFPEKISYAYYLEGWDHGWNYVGKIKSAYFSRLNEGSYTLKIRATNTEGQWTAPPITIKIIVLPPWYRTWWAYVIYLSLIVAIGYAFYRYRLNQARLRFKVKLANLQVEKEKELNEKKLTFFTNVSHEFRTPLTLIINPIKDLLNQSKGNTEELSTIYRNARRLLGLVDHLLLFRKTESENASLKVSRLNFVTLCNEVYSCFIQQAKIKHLNYTLAGGADAIEVYCDLEKIEIALFNLISNAIKFTPDKGIIHVVIEQDDVYVYFKVIDNGIGINTEAGDRLFDKFYQAKDKNYFRKGFGIGLYLVKVFIESHKGNIRYSNNPDGGTTFVLALPKGKSHFSEDVIADDVVPDYTYVNDLIGEDNKDVMPEDEDLAALELFSSARHTLIVIDDNDQIRSYIKKIFTPGYNVIEAQDGTTGLELIKKHIPDVIISDIVMDGISGLDLCRIVKEDQAINHIPVILLTGDTTPDIMLRSIDEGAIDFLRKPFDKELLIARVKSVLRNKTELQNYFYKEVTKKSTGRSISQENKDFLNNCISVIEHYFTDDKFDVYVLAKEIGISYATLFKRLKNITGQSVNNFIRFVRLRKAAELLIQTNCNVNEAAFQVGFSDVKYFREQFFKQYGINPSDFIKKHRANFQISYRLNEFEKSSSK</sequence>
<dbReference type="Pfam" id="PF07494">
    <property type="entry name" value="Reg_prop"/>
    <property type="match status" value="5"/>
</dbReference>
<dbReference type="Gene3D" id="1.10.10.60">
    <property type="entry name" value="Homeodomain-like"/>
    <property type="match status" value="1"/>
</dbReference>
<dbReference type="InterPro" id="IPR036890">
    <property type="entry name" value="HATPase_C_sf"/>
</dbReference>
<dbReference type="SUPFAM" id="SSF63829">
    <property type="entry name" value="Calcium-dependent phosphotriesterase"/>
    <property type="match status" value="3"/>
</dbReference>
<dbReference type="Proteomes" id="UP000199705">
    <property type="component" value="Unassembled WGS sequence"/>
</dbReference>
<feature type="chain" id="PRO_5011489401" description="histidine kinase" evidence="8">
    <location>
        <begin position="23"/>
        <end position="1356"/>
    </location>
</feature>
<evidence type="ECO:0000256" key="7">
    <source>
        <dbReference type="SAM" id="Phobius"/>
    </source>
</evidence>
<dbReference type="GO" id="GO:0003700">
    <property type="term" value="F:DNA-binding transcription factor activity"/>
    <property type="evidence" value="ECO:0007669"/>
    <property type="project" value="InterPro"/>
</dbReference>
<dbReference type="CDD" id="cd00075">
    <property type="entry name" value="HATPase"/>
    <property type="match status" value="1"/>
</dbReference>
<dbReference type="InterPro" id="IPR003661">
    <property type="entry name" value="HisK_dim/P_dom"/>
</dbReference>
<dbReference type="InterPro" id="IPR009057">
    <property type="entry name" value="Homeodomain-like_sf"/>
</dbReference>
<dbReference type="InterPro" id="IPR004358">
    <property type="entry name" value="Sig_transdc_His_kin-like_C"/>
</dbReference>
<keyword evidence="7" id="KW-0472">Membrane</keyword>
<dbReference type="Gene3D" id="3.30.565.10">
    <property type="entry name" value="Histidine kinase-like ATPase, C-terminal domain"/>
    <property type="match status" value="1"/>
</dbReference>
<dbReference type="Pfam" id="PF00512">
    <property type="entry name" value="HisKA"/>
    <property type="match status" value="1"/>
</dbReference>
<dbReference type="SMART" id="SM00342">
    <property type="entry name" value="HTH_ARAC"/>
    <property type="match status" value="1"/>
</dbReference>
<dbReference type="Pfam" id="PF00072">
    <property type="entry name" value="Response_reg"/>
    <property type="match status" value="1"/>
</dbReference>
<dbReference type="SMART" id="SM00388">
    <property type="entry name" value="HisKA"/>
    <property type="match status" value="1"/>
</dbReference>
<keyword evidence="8" id="KW-0732">Signal</keyword>
<evidence type="ECO:0000256" key="2">
    <source>
        <dbReference type="ARBA" id="ARBA00012438"/>
    </source>
</evidence>
<dbReference type="Gene3D" id="1.10.287.130">
    <property type="match status" value="1"/>
</dbReference>
<keyword evidence="7" id="KW-1133">Transmembrane helix</keyword>
<dbReference type="Pfam" id="PF02518">
    <property type="entry name" value="HATPase_c"/>
    <property type="match status" value="1"/>
</dbReference>
<dbReference type="SUPFAM" id="SSF55874">
    <property type="entry name" value="ATPase domain of HSP90 chaperone/DNA topoisomerase II/histidine kinase"/>
    <property type="match status" value="1"/>
</dbReference>
<feature type="signal peptide" evidence="8">
    <location>
        <begin position="1"/>
        <end position="22"/>
    </location>
</feature>
<name>A0A1G7SAL3_9SPHI</name>
<gene>
    <name evidence="12" type="ORF">SAMN05192573_102503</name>
</gene>
<feature type="domain" description="HTH araC/xylS-type" evidence="9">
    <location>
        <begin position="1237"/>
        <end position="1336"/>
    </location>
</feature>
<dbReference type="GO" id="GO:0000155">
    <property type="term" value="F:phosphorelay sensor kinase activity"/>
    <property type="evidence" value="ECO:0007669"/>
    <property type="project" value="InterPro"/>
</dbReference>
<dbReference type="InterPro" id="IPR036097">
    <property type="entry name" value="HisK_dim/P_sf"/>
</dbReference>
<dbReference type="SUPFAM" id="SSF52172">
    <property type="entry name" value="CheY-like"/>
    <property type="match status" value="1"/>
</dbReference>
<feature type="domain" description="Response regulatory" evidence="11">
    <location>
        <begin position="1090"/>
        <end position="1205"/>
    </location>
</feature>
<keyword evidence="4" id="KW-0805">Transcription regulation</keyword>
<dbReference type="CDD" id="cd00082">
    <property type="entry name" value="HisKA"/>
    <property type="match status" value="1"/>
</dbReference>
<keyword evidence="12" id="KW-0418">Kinase</keyword>
<comment type="catalytic activity">
    <reaction evidence="1">
        <text>ATP + protein L-histidine = ADP + protein N-phospho-L-histidine.</text>
        <dbReference type="EC" id="2.7.13.3"/>
    </reaction>
</comment>
<accession>A0A1G7SAL3</accession>
<evidence type="ECO:0000259" key="10">
    <source>
        <dbReference type="PROSITE" id="PS50109"/>
    </source>
</evidence>
<dbReference type="Gene3D" id="2.130.10.10">
    <property type="entry name" value="YVTN repeat-like/Quinoprotein amine dehydrogenase"/>
    <property type="match status" value="2"/>
</dbReference>
<dbReference type="InterPro" id="IPR005467">
    <property type="entry name" value="His_kinase_dom"/>
</dbReference>
<feature type="modified residue" description="4-aspartylphosphate" evidence="6">
    <location>
        <position position="1138"/>
    </location>
</feature>
<dbReference type="InterPro" id="IPR015943">
    <property type="entry name" value="WD40/YVTN_repeat-like_dom_sf"/>
</dbReference>
<dbReference type="Pfam" id="PF07495">
    <property type="entry name" value="Y_Y_Y"/>
    <property type="match status" value="1"/>
</dbReference>
<dbReference type="InterPro" id="IPR011123">
    <property type="entry name" value="Y_Y_Y"/>
</dbReference>
<dbReference type="PROSITE" id="PS01124">
    <property type="entry name" value="HTH_ARAC_FAMILY_2"/>
    <property type="match status" value="1"/>
</dbReference>
<dbReference type="SMART" id="SM00448">
    <property type="entry name" value="REC"/>
    <property type="match status" value="1"/>
</dbReference>
<evidence type="ECO:0000256" key="8">
    <source>
        <dbReference type="SAM" id="SignalP"/>
    </source>
</evidence>
<evidence type="ECO:0000259" key="9">
    <source>
        <dbReference type="PROSITE" id="PS01124"/>
    </source>
</evidence>
<dbReference type="PROSITE" id="PS50110">
    <property type="entry name" value="RESPONSE_REGULATORY"/>
    <property type="match status" value="1"/>
</dbReference>
<dbReference type="InterPro" id="IPR013783">
    <property type="entry name" value="Ig-like_fold"/>
</dbReference>
<evidence type="ECO:0000313" key="12">
    <source>
        <dbReference type="EMBL" id="SDG20086.1"/>
    </source>
</evidence>
<dbReference type="SUPFAM" id="SSF46689">
    <property type="entry name" value="Homeodomain-like"/>
    <property type="match status" value="1"/>
</dbReference>
<dbReference type="EMBL" id="FNCG01000002">
    <property type="protein sequence ID" value="SDG20086.1"/>
    <property type="molecule type" value="Genomic_DNA"/>
</dbReference>
<evidence type="ECO:0000256" key="3">
    <source>
        <dbReference type="ARBA" id="ARBA00022553"/>
    </source>
</evidence>
<keyword evidence="7" id="KW-0812">Transmembrane</keyword>
<dbReference type="InterPro" id="IPR018060">
    <property type="entry name" value="HTH_AraC"/>
</dbReference>
<keyword evidence="5" id="KW-0804">Transcription</keyword>
<evidence type="ECO:0000259" key="11">
    <source>
        <dbReference type="PROSITE" id="PS50110"/>
    </source>
</evidence>
<feature type="transmembrane region" description="Helical" evidence="7">
    <location>
        <begin position="774"/>
        <end position="792"/>
    </location>
</feature>
<dbReference type="PANTHER" id="PTHR43547">
    <property type="entry name" value="TWO-COMPONENT HISTIDINE KINASE"/>
    <property type="match status" value="1"/>
</dbReference>
<organism evidence="12 13">
    <name type="scientific">Mucilaginibacter gossypii</name>
    <dbReference type="NCBI Taxonomy" id="551996"/>
    <lineage>
        <taxon>Bacteria</taxon>
        <taxon>Pseudomonadati</taxon>
        <taxon>Bacteroidota</taxon>
        <taxon>Sphingobacteriia</taxon>
        <taxon>Sphingobacteriales</taxon>
        <taxon>Sphingobacteriaceae</taxon>
        <taxon>Mucilaginibacter</taxon>
    </lineage>
</organism>
<dbReference type="InterPro" id="IPR003594">
    <property type="entry name" value="HATPase_dom"/>
</dbReference>
<evidence type="ECO:0000256" key="1">
    <source>
        <dbReference type="ARBA" id="ARBA00000085"/>
    </source>
</evidence>